<evidence type="ECO:0000259" key="9">
    <source>
        <dbReference type="PROSITE" id="PS50827"/>
    </source>
</evidence>
<dbReference type="InterPro" id="IPR013083">
    <property type="entry name" value="Znf_RING/FYVE/PHD"/>
</dbReference>
<dbReference type="SMART" id="SM00571">
    <property type="entry name" value="DDT"/>
    <property type="match status" value="1"/>
</dbReference>
<dbReference type="SMART" id="SM00249">
    <property type="entry name" value="PHD"/>
    <property type="match status" value="3"/>
</dbReference>
<keyword evidence="5" id="KW-0539">Nucleus</keyword>
<dbReference type="PANTHER" id="PTHR46508:SF1">
    <property type="entry name" value="PHD FINGER FAMILY PROTEIN"/>
    <property type="match status" value="1"/>
</dbReference>
<evidence type="ECO:0000256" key="1">
    <source>
        <dbReference type="ARBA" id="ARBA00004123"/>
    </source>
</evidence>
<evidence type="ECO:0000259" key="8">
    <source>
        <dbReference type="PROSITE" id="PS50016"/>
    </source>
</evidence>
<dbReference type="SUPFAM" id="SSF57903">
    <property type="entry name" value="FYVE/PHD zinc finger"/>
    <property type="match status" value="2"/>
</dbReference>
<dbReference type="Pfam" id="PF21743">
    <property type="entry name" value="PTM_DIR17_Tudor"/>
    <property type="match status" value="1"/>
</dbReference>
<dbReference type="Gene3D" id="3.30.40.10">
    <property type="entry name" value="Zinc/RING finger domain, C3HC4 (zinc finger)"/>
    <property type="match status" value="2"/>
</dbReference>
<keyword evidence="3 6" id="KW-0863">Zinc-finger</keyword>
<dbReference type="InterPro" id="IPR056618">
    <property type="entry name" value="Chromo_PTM"/>
</dbReference>
<feature type="domain" description="PHD-type" evidence="8">
    <location>
        <begin position="436"/>
        <end position="483"/>
    </location>
</feature>
<feature type="region of interest" description="Disordered" evidence="7">
    <location>
        <begin position="989"/>
        <end position="1052"/>
    </location>
</feature>
<keyword evidence="4" id="KW-0862">Zinc</keyword>
<sequence>MEVSGSGRGDNDDGLIGAYVRRTTSAVGRFLLGKVVSYDGISRVFRITYEDGHHEDLGRESVRSMLKMDSEVGSFPVRKRRLDRLVHMGGLNRRNTRSRKGNLDVPASFVQVSSEDVSVDADSSSDSCDHARVPAAAAASSSSVEEHVLPLKLPPSPGDNAFPDCSIFCSVEPHILALEAPRFSGDITVPEGSISFSVETHVLPLELPPSSGDIAVPEGLISYLFSTYNFLRSFSLQLFLSPFGFDDYVGSLNCSVQNFLMDSIHLSLMRALSRHLQALSSDGSNLASKCLRLYDWTLLDMLTWPAFLVEYLFVMGYFKELESKDFIDSVLNGEYYYLTVATKLKVLQLLCDDVINSSELRTELGMRADTDEDREDGLDVYLPSHDPPTTLHLGIPKTIGWKEDTFNGHVPENEHVNSLVSEHDCDGSTNSQDKNSDECRLCGMDGTLICCDGCPSAYHSRCIGLNKASLPEGLWFCPECSIIKIEPTSSRIGRVTSGAAVLGTDAHGHIFVGTCNYLLILGTSLNEGSVSRYYNQDDILKVLSVISSSPENALSYADINKSISEYFDIPIVFPKLEKSASMRGGLNDKDGVICSIDNTLSRMTSNILSNSRDNSVINIMTSNSKHDVAKDDGTEDPPSPFIMDLARISDAQTIFKDNHDVCATNIPVIVGDIFVSLNNGNPTSTIIDPKIFLPKGIDKRVKHDFGSVVTDLSCSNVEIAVAKSIFVSNFSSSSVNGSEICKEEADNSIYSTKNGSAGACYEIIDPLNKFDMVCNNAKERGSASTAPFKPLTYINQYAQGDIAASAAASLAVLSTKNSKFTSVNGSCNQRKILSANIALQLKAFSVAVMNFLWPWAEKKLTDIPRERCGWCIACKSLTTSKKGCLLNLAASNAIKGPIRYSNLRASKHHENHLPVIATQLMFMEESLRGLMVGEFLDARNDKWRKQVRQASSCGNLKSLVLQLEKNIRRIAFSREWTRKMDDLIENKKLDNGISRTGGNKKHGKVGRPGKKQSELMLPSSDDACNDLQWGPGKGGNSRRLSKKQPEDIPASSDDNCNDLQWWRGGKLSKIVLQTCTIPSSLAKIAARQGGQKTISGISYHECTACHRRSRQFAWRAAVETCRSISQLALQVRHLDAHIRWKEFNRMEQVPVDIKGSETNVMVFRNAFICDKRILKNCIIYALNFGNQKHLPVRITKTVLESEKEPDGNEKFWFSEDDLPLYLIKEYEENVGTHQILPAVSTMYNMAKFYRRQLKYYWGDVFSYLACKQENPGKCPFCDKDVCLRYAIKCKSCEDYCHLDCSEPSVSKQNDDPTFCRICKLCYSARSPEQLESGQKVCSKKSLLLRSYQMPGSGMTSVSQIMPCSTSISVCKTEVNSISRSSDTAPISEGKTKRSGGKWVTHGIVWRRKKHDTEAGKEFLMKNIVFKAKKGSYSSKRPTCCLCEMPYNSNLMYVCCENCNNWSHADAVLLDESKILDVVGFKCCKCRRKSSPVCPYSVVGYRNLEKLLEHDNAVEIGDDMQIQLKSGSSTTSVSISEAEDFDMVDSDPFLHSFEQVEPVDEITLEMEDKFDASIHSFNGHQKLCVSRSQVNQMNIDELYAIQMGNPSNEASTETLQNILATNPTNVSVEWDNIEIDGHVNLDLENTYKGESLPDHEVDMAFEPQTYFSFTELLASVDEESVPNHQDVPITLNDYGAIYDDMPCHNLKEENDIIVSEEFTFDGLECQICFVYIPTALLGLRRALNFQLAPSGDVGTVRNGDSLYHDAVKPIQARPAEKKHWKGVHLWRAEKEEAVQSALGLVRNEDPGKAGVLRRSCVAPTRKSRLTGKRRWARRRSFTDLGLRCGNGKEGKSSARKLELDKAEAKEQEEETMCVVCMMAGGHIDTVITSGRM</sequence>
<dbReference type="PANTHER" id="PTHR46508">
    <property type="entry name" value="PHD FINGER FAMILY PROTEIN"/>
    <property type="match status" value="1"/>
</dbReference>
<organism evidence="10 11">
    <name type="scientific">Platanthera guangdongensis</name>
    <dbReference type="NCBI Taxonomy" id="2320717"/>
    <lineage>
        <taxon>Eukaryota</taxon>
        <taxon>Viridiplantae</taxon>
        <taxon>Streptophyta</taxon>
        <taxon>Embryophyta</taxon>
        <taxon>Tracheophyta</taxon>
        <taxon>Spermatophyta</taxon>
        <taxon>Magnoliopsida</taxon>
        <taxon>Liliopsida</taxon>
        <taxon>Asparagales</taxon>
        <taxon>Orchidaceae</taxon>
        <taxon>Orchidoideae</taxon>
        <taxon>Orchideae</taxon>
        <taxon>Orchidinae</taxon>
        <taxon>Platanthera</taxon>
    </lineage>
</organism>
<dbReference type="Pfam" id="PF24294">
    <property type="entry name" value="Chromo_PTM"/>
    <property type="match status" value="1"/>
</dbReference>
<proteinExistence type="predicted"/>
<evidence type="ECO:0000256" key="4">
    <source>
        <dbReference type="ARBA" id="ARBA00022833"/>
    </source>
</evidence>
<evidence type="ECO:0000313" key="10">
    <source>
        <dbReference type="EMBL" id="KAK8963749.1"/>
    </source>
</evidence>
<evidence type="ECO:0000256" key="5">
    <source>
        <dbReference type="ARBA" id="ARBA00023242"/>
    </source>
</evidence>
<reference evidence="10 11" key="1">
    <citation type="journal article" date="2022" name="Nat. Plants">
        <title>Genomes of leafy and leafless Platanthera orchids illuminate the evolution of mycoheterotrophy.</title>
        <authorList>
            <person name="Li M.H."/>
            <person name="Liu K.W."/>
            <person name="Li Z."/>
            <person name="Lu H.C."/>
            <person name="Ye Q.L."/>
            <person name="Zhang D."/>
            <person name="Wang J.Y."/>
            <person name="Li Y.F."/>
            <person name="Zhong Z.M."/>
            <person name="Liu X."/>
            <person name="Yu X."/>
            <person name="Liu D.K."/>
            <person name="Tu X.D."/>
            <person name="Liu B."/>
            <person name="Hao Y."/>
            <person name="Liao X.Y."/>
            <person name="Jiang Y.T."/>
            <person name="Sun W.H."/>
            <person name="Chen J."/>
            <person name="Chen Y.Q."/>
            <person name="Ai Y."/>
            <person name="Zhai J.W."/>
            <person name="Wu S.S."/>
            <person name="Zhou Z."/>
            <person name="Hsiao Y.Y."/>
            <person name="Wu W.L."/>
            <person name="Chen Y.Y."/>
            <person name="Lin Y.F."/>
            <person name="Hsu J.L."/>
            <person name="Li C.Y."/>
            <person name="Wang Z.W."/>
            <person name="Zhao X."/>
            <person name="Zhong W.Y."/>
            <person name="Ma X.K."/>
            <person name="Ma L."/>
            <person name="Huang J."/>
            <person name="Chen G.Z."/>
            <person name="Huang M.Z."/>
            <person name="Huang L."/>
            <person name="Peng D.H."/>
            <person name="Luo Y.B."/>
            <person name="Zou S.Q."/>
            <person name="Chen S.P."/>
            <person name="Lan S."/>
            <person name="Tsai W.C."/>
            <person name="Van de Peer Y."/>
            <person name="Liu Z.J."/>
        </authorList>
    </citation>
    <scope>NUCLEOTIDE SEQUENCE [LARGE SCALE GENOMIC DNA]</scope>
    <source>
        <strain evidence="10">Lor288</strain>
    </source>
</reference>
<dbReference type="InterPro" id="IPR047365">
    <property type="entry name" value="Tudor_AtPTM-like"/>
</dbReference>
<evidence type="ECO:0000256" key="3">
    <source>
        <dbReference type="ARBA" id="ARBA00022771"/>
    </source>
</evidence>
<dbReference type="InterPro" id="IPR011011">
    <property type="entry name" value="Znf_FYVE_PHD"/>
</dbReference>
<dbReference type="Pfam" id="PF15612">
    <property type="entry name" value="WHIM1"/>
    <property type="match status" value="1"/>
</dbReference>
<dbReference type="InterPro" id="IPR028942">
    <property type="entry name" value="WHIM1_dom"/>
</dbReference>
<dbReference type="PROSITE" id="PS50016">
    <property type="entry name" value="ZF_PHD_2"/>
    <property type="match status" value="1"/>
</dbReference>
<feature type="compositionally biased region" description="Basic residues" evidence="7">
    <location>
        <begin position="998"/>
        <end position="1010"/>
    </location>
</feature>
<name>A0ABR2MHX2_9ASPA</name>
<gene>
    <name evidence="10" type="ORF">KSP40_PGU000436</name>
</gene>
<dbReference type="Pfam" id="PF02791">
    <property type="entry name" value="DDT"/>
    <property type="match status" value="1"/>
</dbReference>
<dbReference type="Proteomes" id="UP001412067">
    <property type="component" value="Unassembled WGS sequence"/>
</dbReference>
<dbReference type="InterPro" id="IPR019787">
    <property type="entry name" value="Znf_PHD-finger"/>
</dbReference>
<evidence type="ECO:0000256" key="7">
    <source>
        <dbReference type="SAM" id="MobiDB-lite"/>
    </source>
</evidence>
<keyword evidence="2" id="KW-0479">Metal-binding</keyword>
<dbReference type="InterPro" id="IPR001965">
    <property type="entry name" value="Znf_PHD"/>
</dbReference>
<dbReference type="EMBL" id="JBBWWR010000007">
    <property type="protein sequence ID" value="KAK8963749.1"/>
    <property type="molecule type" value="Genomic_DNA"/>
</dbReference>
<dbReference type="PROSITE" id="PS01359">
    <property type="entry name" value="ZF_PHD_1"/>
    <property type="match status" value="1"/>
</dbReference>
<accession>A0ABR2MHX2</accession>
<evidence type="ECO:0000256" key="6">
    <source>
        <dbReference type="PROSITE-ProRule" id="PRU00146"/>
    </source>
</evidence>
<dbReference type="Pfam" id="PF00628">
    <property type="entry name" value="PHD"/>
    <property type="match status" value="1"/>
</dbReference>
<comment type="caution">
    <text evidence="10">The sequence shown here is derived from an EMBL/GenBank/DDBJ whole genome shotgun (WGS) entry which is preliminary data.</text>
</comment>
<comment type="subcellular location">
    <subcellularLocation>
        <location evidence="1">Nucleus</location>
    </subcellularLocation>
</comment>
<keyword evidence="11" id="KW-1185">Reference proteome</keyword>
<dbReference type="InterPro" id="IPR018501">
    <property type="entry name" value="DDT_dom"/>
</dbReference>
<evidence type="ECO:0000256" key="2">
    <source>
        <dbReference type="ARBA" id="ARBA00022723"/>
    </source>
</evidence>
<dbReference type="CDD" id="cd15489">
    <property type="entry name" value="PHD_SF"/>
    <property type="match status" value="1"/>
</dbReference>
<feature type="domain" description="DDT" evidence="9">
    <location>
        <begin position="218"/>
        <end position="278"/>
    </location>
</feature>
<protein>
    <submittedName>
        <fullName evidence="10">Uncharacterized protein</fullName>
    </submittedName>
</protein>
<dbReference type="InterPro" id="IPR019786">
    <property type="entry name" value="Zinc_finger_PHD-type_CS"/>
</dbReference>
<dbReference type="CDD" id="cd15532">
    <property type="entry name" value="PHD2_CHD_II"/>
    <property type="match status" value="1"/>
</dbReference>
<dbReference type="PROSITE" id="PS50827">
    <property type="entry name" value="DDT"/>
    <property type="match status" value="1"/>
</dbReference>
<evidence type="ECO:0000313" key="11">
    <source>
        <dbReference type="Proteomes" id="UP001412067"/>
    </source>
</evidence>